<accession>A0A1Y5PGI1</accession>
<dbReference type="AlphaFoldDB" id="A0A1Y5PGI1"/>
<proteinExistence type="predicted"/>
<sequence length="36" mass="3809">MAIYAASTAHRSLGKASADFAVVVKDGVDTETPSWR</sequence>
<evidence type="ECO:0000313" key="1">
    <source>
        <dbReference type="EMBL" id="SBS77784.1"/>
    </source>
</evidence>
<reference evidence="1" key="1">
    <citation type="submission" date="2016-03" db="EMBL/GenBank/DDBJ databases">
        <authorList>
            <person name="Ploux O."/>
        </authorList>
    </citation>
    <scope>NUCLEOTIDE SEQUENCE</scope>
    <source>
        <strain evidence="1">UC10</strain>
    </source>
</reference>
<protein>
    <submittedName>
        <fullName evidence="1">Uncharacterized protein</fullName>
    </submittedName>
</protein>
<gene>
    <name evidence="1" type="ORF">MHPYR_480051</name>
</gene>
<organism evidence="1">
    <name type="scientific">uncultured Mycobacterium sp</name>
    <dbReference type="NCBI Taxonomy" id="171292"/>
    <lineage>
        <taxon>Bacteria</taxon>
        <taxon>Bacillati</taxon>
        <taxon>Actinomycetota</taxon>
        <taxon>Actinomycetes</taxon>
        <taxon>Mycobacteriales</taxon>
        <taxon>Mycobacteriaceae</taxon>
        <taxon>Mycobacterium</taxon>
        <taxon>environmental samples</taxon>
    </lineage>
</organism>
<dbReference type="EMBL" id="FLQS01000043">
    <property type="protein sequence ID" value="SBS77784.1"/>
    <property type="molecule type" value="Genomic_DNA"/>
</dbReference>
<name>A0A1Y5PGI1_9MYCO</name>